<keyword evidence="5" id="KW-0804">Transcription</keyword>
<dbReference type="Pfam" id="PF13490">
    <property type="entry name" value="zf-HC2"/>
    <property type="match status" value="1"/>
</dbReference>
<name>A0ABS8ZRD8_9PSEU</name>
<evidence type="ECO:0000259" key="7">
    <source>
        <dbReference type="Pfam" id="PF04542"/>
    </source>
</evidence>
<feature type="region of interest" description="Disordered" evidence="6">
    <location>
        <begin position="339"/>
        <end position="441"/>
    </location>
</feature>
<feature type="domain" description="Putative zinc-finger" evidence="8">
    <location>
        <begin position="230"/>
        <end position="264"/>
    </location>
</feature>
<dbReference type="Pfam" id="PF04542">
    <property type="entry name" value="Sigma70_r2"/>
    <property type="match status" value="1"/>
</dbReference>
<dbReference type="InterPro" id="IPR014284">
    <property type="entry name" value="RNA_pol_sigma-70_dom"/>
</dbReference>
<sequence>MIGHPDEGDVERWRSSDPAVMRADLDRALAGGAESGSERPPSDAELIEAVREGTIEAYGQLYMRHVHAANNLARQLSRSPIEADDLVADAFAKVLSALKGGGGPDTAFRAYLLTALRHTAFDKTKRDRKLELADDVSAISGAERATILSFNDPAVTQLDRSLIAKAFASLPERWQAVLWHTEIEGQTPAEVAPLLGLSANGVSATAYRAREGLRKAYLQAHVAHNLPERCRAATAKLGSWTRSGLSRRETAQVEVHLDQCVGCRSVAAELADVNGALRGVVAPLVLGAGAAGYLAGAGKGGAAVSLAVSGTSSVVPLLGTAISTTAVVFAVVLGTGAPDPAVGPTSVAEPPARSTDATTTSSTQPSSSSAPIASGSASPSASAPPASGGTSAGTPTGTSSARAGAPTLTPDAPSTFTTSTGGPPSRFPITIRNTGTAPAPPPTLTLSLPDDVKVVGPGNNLLGPPLLRLNGAPQTIGCPAGKGTVVCKADQQLAPGDSATFVFRLLAGPKAVNGTMVATTDSGLRMEVRVTIEPKK</sequence>
<dbReference type="Gene3D" id="1.10.10.10">
    <property type="entry name" value="Winged helix-like DNA-binding domain superfamily/Winged helix DNA-binding domain"/>
    <property type="match status" value="1"/>
</dbReference>
<keyword evidence="2" id="KW-0805">Transcription regulation</keyword>
<dbReference type="Gene3D" id="1.10.1740.10">
    <property type="match status" value="1"/>
</dbReference>
<dbReference type="InterPro" id="IPR007627">
    <property type="entry name" value="RNA_pol_sigma70_r2"/>
</dbReference>
<evidence type="ECO:0000313" key="9">
    <source>
        <dbReference type="EMBL" id="MCE7010177.1"/>
    </source>
</evidence>
<dbReference type="InterPro" id="IPR027383">
    <property type="entry name" value="Znf_put"/>
</dbReference>
<keyword evidence="3" id="KW-0731">Sigma factor</keyword>
<reference evidence="9 10" key="1">
    <citation type="submission" date="2021-12" db="EMBL/GenBank/DDBJ databases">
        <title>Genome sequence of Kibdelosporangium philippinense ATCC 49844.</title>
        <authorList>
            <person name="Fedorov E.A."/>
            <person name="Omeragic M."/>
            <person name="Shalygina K.F."/>
            <person name="Maclea K.S."/>
        </authorList>
    </citation>
    <scope>NUCLEOTIDE SEQUENCE [LARGE SCALE GENOMIC DNA]</scope>
    <source>
        <strain evidence="9 10">ATCC 49844</strain>
    </source>
</reference>
<accession>A0ABS8ZRD8</accession>
<dbReference type="SUPFAM" id="SSF88946">
    <property type="entry name" value="Sigma2 domain of RNA polymerase sigma factors"/>
    <property type="match status" value="1"/>
</dbReference>
<keyword evidence="4" id="KW-0238">DNA-binding</keyword>
<dbReference type="InterPro" id="IPR013325">
    <property type="entry name" value="RNA_pol_sigma_r2"/>
</dbReference>
<organism evidence="9 10">
    <name type="scientific">Kibdelosporangium philippinense</name>
    <dbReference type="NCBI Taxonomy" id="211113"/>
    <lineage>
        <taxon>Bacteria</taxon>
        <taxon>Bacillati</taxon>
        <taxon>Actinomycetota</taxon>
        <taxon>Actinomycetes</taxon>
        <taxon>Pseudonocardiales</taxon>
        <taxon>Pseudonocardiaceae</taxon>
        <taxon>Kibdelosporangium</taxon>
    </lineage>
</organism>
<keyword evidence="10" id="KW-1185">Reference proteome</keyword>
<proteinExistence type="inferred from homology"/>
<dbReference type="InterPro" id="IPR039425">
    <property type="entry name" value="RNA_pol_sigma-70-like"/>
</dbReference>
<dbReference type="InterPro" id="IPR041916">
    <property type="entry name" value="Anti_sigma_zinc_sf"/>
</dbReference>
<evidence type="ECO:0000259" key="8">
    <source>
        <dbReference type="Pfam" id="PF13490"/>
    </source>
</evidence>
<feature type="compositionally biased region" description="Low complexity" evidence="6">
    <location>
        <begin position="350"/>
        <end position="405"/>
    </location>
</feature>
<dbReference type="NCBIfam" id="TIGR02937">
    <property type="entry name" value="sigma70-ECF"/>
    <property type="match status" value="1"/>
</dbReference>
<evidence type="ECO:0000313" key="10">
    <source>
        <dbReference type="Proteomes" id="UP001521150"/>
    </source>
</evidence>
<dbReference type="Gene3D" id="1.10.10.1320">
    <property type="entry name" value="Anti-sigma factor, zinc-finger domain"/>
    <property type="match status" value="1"/>
</dbReference>
<dbReference type="Proteomes" id="UP001521150">
    <property type="component" value="Unassembled WGS sequence"/>
</dbReference>
<gene>
    <name evidence="9" type="ORF">LWC34_46350</name>
</gene>
<dbReference type="CDD" id="cd06171">
    <property type="entry name" value="Sigma70_r4"/>
    <property type="match status" value="1"/>
</dbReference>
<dbReference type="SUPFAM" id="SSF88659">
    <property type="entry name" value="Sigma3 and sigma4 domains of RNA polymerase sigma factors"/>
    <property type="match status" value="1"/>
</dbReference>
<protein>
    <submittedName>
        <fullName evidence="9">Sigma-70 family RNA polymerase sigma factor</fullName>
    </submittedName>
</protein>
<evidence type="ECO:0000256" key="6">
    <source>
        <dbReference type="SAM" id="MobiDB-lite"/>
    </source>
</evidence>
<comment type="similarity">
    <text evidence="1">Belongs to the sigma-70 factor family. ECF subfamily.</text>
</comment>
<dbReference type="PANTHER" id="PTHR43133">
    <property type="entry name" value="RNA POLYMERASE ECF-TYPE SIGMA FACTO"/>
    <property type="match status" value="1"/>
</dbReference>
<evidence type="ECO:0000256" key="5">
    <source>
        <dbReference type="ARBA" id="ARBA00023163"/>
    </source>
</evidence>
<evidence type="ECO:0000256" key="3">
    <source>
        <dbReference type="ARBA" id="ARBA00023082"/>
    </source>
</evidence>
<dbReference type="InterPro" id="IPR036388">
    <property type="entry name" value="WH-like_DNA-bd_sf"/>
</dbReference>
<dbReference type="InterPro" id="IPR013324">
    <property type="entry name" value="RNA_pol_sigma_r3/r4-like"/>
</dbReference>
<dbReference type="PANTHER" id="PTHR43133:SF8">
    <property type="entry name" value="RNA POLYMERASE SIGMA FACTOR HI_1459-RELATED"/>
    <property type="match status" value="1"/>
</dbReference>
<feature type="domain" description="RNA polymerase sigma-70 region 2" evidence="7">
    <location>
        <begin position="61"/>
        <end position="128"/>
    </location>
</feature>
<dbReference type="RefSeq" id="WP_233731648.1">
    <property type="nucleotide sequence ID" value="NZ_JAJVCN010000004.1"/>
</dbReference>
<comment type="caution">
    <text evidence="9">The sequence shown here is derived from an EMBL/GenBank/DDBJ whole genome shotgun (WGS) entry which is preliminary data.</text>
</comment>
<evidence type="ECO:0000256" key="4">
    <source>
        <dbReference type="ARBA" id="ARBA00023125"/>
    </source>
</evidence>
<evidence type="ECO:0000256" key="2">
    <source>
        <dbReference type="ARBA" id="ARBA00023015"/>
    </source>
</evidence>
<evidence type="ECO:0000256" key="1">
    <source>
        <dbReference type="ARBA" id="ARBA00010641"/>
    </source>
</evidence>
<dbReference type="EMBL" id="JAJVCN010000004">
    <property type="protein sequence ID" value="MCE7010177.1"/>
    <property type="molecule type" value="Genomic_DNA"/>
</dbReference>
<feature type="compositionally biased region" description="Low complexity" evidence="6">
    <location>
        <begin position="413"/>
        <end position="424"/>
    </location>
</feature>